<dbReference type="InterPro" id="IPR014247">
    <property type="entry name" value="Spore_lipoprot_YhcN/YlaJ"/>
</dbReference>
<dbReference type="Pfam" id="PF09580">
    <property type="entry name" value="Spore_YhcN_YlaJ"/>
    <property type="match status" value="1"/>
</dbReference>
<dbReference type="GO" id="GO:0030435">
    <property type="term" value="P:sporulation resulting in formation of a cellular spore"/>
    <property type="evidence" value="ECO:0007669"/>
    <property type="project" value="InterPro"/>
</dbReference>
<dbReference type="OrthoDB" id="2381329at2"/>
<dbReference type="EMBL" id="RHIB01000001">
    <property type="protein sequence ID" value="RNA69776.1"/>
    <property type="molecule type" value="Genomic_DNA"/>
</dbReference>
<feature type="signal peptide" evidence="2">
    <location>
        <begin position="1"/>
        <end position="21"/>
    </location>
</feature>
<gene>
    <name evidence="3" type="ORF">EBO34_07530</name>
</gene>
<dbReference type="NCBIfam" id="TIGR02898">
    <property type="entry name" value="spore_YhcN_YlaJ"/>
    <property type="match status" value="1"/>
</dbReference>
<protein>
    <submittedName>
        <fullName evidence="3">YhcN/YlaJ family sporulation lipoprotein</fullName>
    </submittedName>
</protein>
<dbReference type="Proteomes" id="UP000278746">
    <property type="component" value="Unassembled WGS sequence"/>
</dbReference>
<evidence type="ECO:0000313" key="4">
    <source>
        <dbReference type="Proteomes" id="UP000278746"/>
    </source>
</evidence>
<feature type="chain" id="PRO_5039456155" evidence="2">
    <location>
        <begin position="22"/>
        <end position="207"/>
    </location>
</feature>
<proteinExistence type="predicted"/>
<organism evidence="3 4">
    <name type="scientific">Alteribacter keqinensis</name>
    <dbReference type="NCBI Taxonomy" id="2483800"/>
    <lineage>
        <taxon>Bacteria</taxon>
        <taxon>Bacillati</taxon>
        <taxon>Bacillota</taxon>
        <taxon>Bacilli</taxon>
        <taxon>Bacillales</taxon>
        <taxon>Bacillaceae</taxon>
        <taxon>Alteribacter</taxon>
    </lineage>
</organism>
<feature type="region of interest" description="Disordered" evidence="1">
    <location>
        <begin position="19"/>
        <end position="40"/>
    </location>
</feature>
<keyword evidence="3" id="KW-0449">Lipoprotein</keyword>
<dbReference type="RefSeq" id="WP_122897289.1">
    <property type="nucleotide sequence ID" value="NZ_RHIB01000001.1"/>
</dbReference>
<dbReference type="PROSITE" id="PS51257">
    <property type="entry name" value="PROKAR_LIPOPROTEIN"/>
    <property type="match status" value="1"/>
</dbReference>
<evidence type="ECO:0000256" key="1">
    <source>
        <dbReference type="SAM" id="MobiDB-lite"/>
    </source>
</evidence>
<evidence type="ECO:0000256" key="2">
    <source>
        <dbReference type="SAM" id="SignalP"/>
    </source>
</evidence>
<accession>A0A3M7TW42</accession>
<keyword evidence="4" id="KW-1185">Reference proteome</keyword>
<comment type="caution">
    <text evidence="3">The sequence shown here is derived from an EMBL/GenBank/DDBJ whole genome shotgun (WGS) entry which is preliminary data.</text>
</comment>
<dbReference type="AlphaFoldDB" id="A0A3M7TW42"/>
<feature type="compositionally biased region" description="Basic residues" evidence="1">
    <location>
        <begin position="196"/>
        <end position="207"/>
    </location>
</feature>
<dbReference type="InterPro" id="IPR019076">
    <property type="entry name" value="Spore_lipoprot_YhcN/YlaJ-like"/>
</dbReference>
<sequence length="207" mass="22478">MKKWIITLLVLSIAATGCQPADDGQNDEDPLEGQSYNEPTENPYNQWGGHNANVIANHLAHLCTQLPEVSHATAVVLGPYAVVGLDIEPDMDQSDAGQVKYAATETLADDPYGAEALVTADPDITARLNEMQKDIADGKPVSGIMEELAAIVGRLMPVTPGPEHRKDTEGDPSDVNDDRLNNQRQNELEDVQNKQSKGRKNKLKKGE</sequence>
<keyword evidence="2" id="KW-0732">Signal</keyword>
<feature type="region of interest" description="Disordered" evidence="1">
    <location>
        <begin position="157"/>
        <end position="207"/>
    </location>
</feature>
<reference evidence="3 4" key="1">
    <citation type="submission" date="2018-10" db="EMBL/GenBank/DDBJ databases">
        <title>Bacillus Keqinensis sp. nov., a moderately halophilic bacterium isolated from a saline-alkaline lake.</title>
        <authorList>
            <person name="Wang H."/>
        </authorList>
    </citation>
    <scope>NUCLEOTIDE SEQUENCE [LARGE SCALE GENOMIC DNA]</scope>
    <source>
        <strain evidence="3 4">KQ-3</strain>
    </source>
</reference>
<name>A0A3M7TW42_9BACI</name>
<evidence type="ECO:0000313" key="3">
    <source>
        <dbReference type="EMBL" id="RNA69776.1"/>
    </source>
</evidence>